<gene>
    <name evidence="1" type="ORF">HND93_10165</name>
</gene>
<comment type="caution">
    <text evidence="1">The sequence shown here is derived from an EMBL/GenBank/DDBJ whole genome shotgun (WGS) entry which is preliminary data.</text>
</comment>
<sequence length="477" mass="48937">MSDGGHALLVDFGSTYTKLRAVDLASGRIVGTGQGPSTVTTDVTVGMEQALADLARRLGGTLPVFRHRLASSSAAGGLRMVTVGLVKELTAEAARLAALGAGAKLVGTFAYSLTAEDVTTIEDLAPDILLLAGGTDGGNSAVILENAAALSVASIRCPVVVAGNRNAATEAKRRLEAGGKPVVVTRNVMPEFGKLDLEPARDAIRAIFIDRIVHAKGIDRAAGMLDAVLMPTPAAVLDGAQLIAEGIEGQGGLGPLVVVDIGGATTDVHSVCSGEPARSGVLVHGLPEPYLKRTVEGDLGMRHNAAAIVEAVGPARIAADAGLPAERVAALLALLADEVERVPQTPDEARFDRALARAAIGLAAARHAGTVETVYAVTGPVTVQRGKDLSAVTTLIGTGGALVHADDPADLLRPALADPSAPGSLRPERPRMLLDRHYLLYAVGLLRAVDPAAALALGLNHLDTLEEGCHARHRCVS</sequence>
<proteinExistence type="predicted"/>
<dbReference type="Proteomes" id="UP000584642">
    <property type="component" value="Unassembled WGS sequence"/>
</dbReference>
<dbReference type="EMBL" id="JABFDB010000006">
    <property type="protein sequence ID" value="NYZ20079.1"/>
    <property type="molecule type" value="Genomic_DNA"/>
</dbReference>
<dbReference type="Pfam" id="PF13941">
    <property type="entry name" value="MutL"/>
    <property type="match status" value="1"/>
</dbReference>
<keyword evidence="2" id="KW-1185">Reference proteome</keyword>
<dbReference type="InterPro" id="IPR006230">
    <property type="entry name" value="MutL"/>
</dbReference>
<dbReference type="RefSeq" id="WP_180281853.1">
    <property type="nucleotide sequence ID" value="NZ_JABFDB010000006.1"/>
</dbReference>
<accession>A0ABX2T7A1</accession>
<dbReference type="PIRSF" id="PIRSF004729">
    <property type="entry name" value="MutL"/>
    <property type="match status" value="1"/>
</dbReference>
<organism evidence="1 2">
    <name type="scientific">Azospirillum oleiclasticum</name>
    <dbReference type="NCBI Taxonomy" id="2735135"/>
    <lineage>
        <taxon>Bacteria</taxon>
        <taxon>Pseudomonadati</taxon>
        <taxon>Pseudomonadota</taxon>
        <taxon>Alphaproteobacteria</taxon>
        <taxon>Rhodospirillales</taxon>
        <taxon>Azospirillaceae</taxon>
        <taxon>Azospirillum</taxon>
    </lineage>
</organism>
<dbReference type="NCBIfam" id="TIGR01319">
    <property type="entry name" value="glmL_fam"/>
    <property type="match status" value="1"/>
</dbReference>
<protein>
    <submittedName>
        <fullName evidence="1">MutL protein</fullName>
    </submittedName>
</protein>
<name>A0ABX2T7A1_9PROT</name>
<reference evidence="1 2" key="1">
    <citation type="submission" date="2020-05" db="EMBL/GenBank/DDBJ databases">
        <title>Azospirillum oleiclasticum sp. nov, a nitrogen-fixing and heavy crude oil-emulsifying bacterium isolated from the crude oil of Yumen Oilfield.</title>
        <authorList>
            <person name="Wu D."/>
            <person name="Cai M."/>
            <person name="Zhang X."/>
        </authorList>
    </citation>
    <scope>NUCLEOTIDE SEQUENCE [LARGE SCALE GENOMIC DNA]</scope>
    <source>
        <strain evidence="1 2">ROY-1-1-2</strain>
    </source>
</reference>
<evidence type="ECO:0000313" key="1">
    <source>
        <dbReference type="EMBL" id="NYZ20079.1"/>
    </source>
</evidence>
<dbReference type="NCBIfam" id="NF040745">
    <property type="entry name" value="accessory_GlmL"/>
    <property type="match status" value="1"/>
</dbReference>
<evidence type="ECO:0000313" key="2">
    <source>
        <dbReference type="Proteomes" id="UP000584642"/>
    </source>
</evidence>